<dbReference type="AlphaFoldDB" id="A0AAV4Q199"/>
<gene>
    <name evidence="1" type="ORF">CEXT_663551</name>
</gene>
<keyword evidence="2" id="KW-1185">Reference proteome</keyword>
<organism evidence="1 2">
    <name type="scientific">Caerostris extrusa</name>
    <name type="common">Bark spider</name>
    <name type="synonym">Caerostris bankana</name>
    <dbReference type="NCBI Taxonomy" id="172846"/>
    <lineage>
        <taxon>Eukaryota</taxon>
        <taxon>Metazoa</taxon>
        <taxon>Ecdysozoa</taxon>
        <taxon>Arthropoda</taxon>
        <taxon>Chelicerata</taxon>
        <taxon>Arachnida</taxon>
        <taxon>Araneae</taxon>
        <taxon>Araneomorphae</taxon>
        <taxon>Entelegynae</taxon>
        <taxon>Araneoidea</taxon>
        <taxon>Araneidae</taxon>
        <taxon>Caerostris</taxon>
    </lineage>
</organism>
<evidence type="ECO:0000313" key="1">
    <source>
        <dbReference type="EMBL" id="GIY02301.1"/>
    </source>
</evidence>
<evidence type="ECO:0000313" key="2">
    <source>
        <dbReference type="Proteomes" id="UP001054945"/>
    </source>
</evidence>
<reference evidence="1 2" key="1">
    <citation type="submission" date="2021-06" db="EMBL/GenBank/DDBJ databases">
        <title>Caerostris extrusa draft genome.</title>
        <authorList>
            <person name="Kono N."/>
            <person name="Arakawa K."/>
        </authorList>
    </citation>
    <scope>NUCLEOTIDE SEQUENCE [LARGE SCALE GENOMIC DNA]</scope>
</reference>
<dbReference type="Proteomes" id="UP001054945">
    <property type="component" value="Unassembled WGS sequence"/>
</dbReference>
<protein>
    <submittedName>
        <fullName evidence="1">Uncharacterized protein</fullName>
    </submittedName>
</protein>
<name>A0AAV4Q199_CAEEX</name>
<proteinExistence type="predicted"/>
<dbReference type="EMBL" id="BPLR01005432">
    <property type="protein sequence ID" value="GIY02301.1"/>
    <property type="molecule type" value="Genomic_DNA"/>
</dbReference>
<accession>A0AAV4Q199</accession>
<sequence>MESLPASDYRSVKLLTTSIIASCENLKTGFSFLPTEADFAENLPTFERGGLAAYEETSTTVHGLIPDSRLAATLNLTTTAQNATMDIDSALSTDINDDILHVKPHRHFGSIGPQPR</sequence>
<comment type="caution">
    <text evidence="1">The sequence shown here is derived from an EMBL/GenBank/DDBJ whole genome shotgun (WGS) entry which is preliminary data.</text>
</comment>